<dbReference type="PROSITE" id="PS00636">
    <property type="entry name" value="DNAJ_1"/>
    <property type="match status" value="1"/>
</dbReference>
<dbReference type="InterPro" id="IPR036410">
    <property type="entry name" value="HSP_DnaJ_Cys-rich_dom_sf"/>
</dbReference>
<feature type="binding site" evidence="8">
    <location>
        <position position="158"/>
    </location>
    <ligand>
        <name>Zn(2+)</name>
        <dbReference type="ChEBI" id="CHEBI:29105"/>
        <label>1</label>
    </ligand>
</feature>
<comment type="similarity">
    <text evidence="6 8">Belongs to the DnaJ family.</text>
</comment>
<dbReference type="InterPro" id="IPR012724">
    <property type="entry name" value="DnaJ"/>
</dbReference>
<comment type="subunit">
    <text evidence="8">Homodimer.</text>
</comment>
<dbReference type="GO" id="GO:0005737">
    <property type="term" value="C:cytoplasm"/>
    <property type="evidence" value="ECO:0007669"/>
    <property type="project" value="UniProtKB-SubCell"/>
</dbReference>
<dbReference type="InterPro" id="IPR008971">
    <property type="entry name" value="HSP40/DnaJ_pept-bd"/>
</dbReference>
<keyword evidence="3 8" id="KW-0863">Zinc-finger</keyword>
<dbReference type="InterPro" id="IPR001623">
    <property type="entry name" value="DnaJ_domain"/>
</dbReference>
<dbReference type="PANTHER" id="PTHR43096:SF10">
    <property type="entry name" value="CHAPERONE PROTEIN DNAJ A6, CHLOROPLASTIC"/>
    <property type="match status" value="1"/>
</dbReference>
<dbReference type="GO" id="GO:0031072">
    <property type="term" value="F:heat shock protein binding"/>
    <property type="evidence" value="ECO:0007669"/>
    <property type="project" value="InterPro"/>
</dbReference>
<comment type="function">
    <text evidence="8">Participates actively in the response to hyperosmotic and heat shock by preventing the aggregation of stress-denatured proteins and by disaggregating proteins, also in an autonomous, DnaK-independent fashion. Unfolded proteins bind initially to DnaJ; upon interaction with the DnaJ-bound protein, DnaK hydrolyzes its bound ATP, resulting in the formation of a stable complex. GrpE releases ADP from DnaK; ATP binding to DnaK triggers the release of the substrate protein, thus completing the reaction cycle. Several rounds of ATP-dependent interactions between DnaJ, DnaK and GrpE are required for fully efficient folding. Also involved, together with DnaK and GrpE, in the DNA replication of plasmids through activation of initiation proteins.</text>
</comment>
<dbReference type="HAMAP" id="MF_01152">
    <property type="entry name" value="DnaJ"/>
    <property type="match status" value="1"/>
</dbReference>
<evidence type="ECO:0000313" key="12">
    <source>
        <dbReference type="EMBL" id="OGY58393.1"/>
    </source>
</evidence>
<dbReference type="Pfam" id="PF00684">
    <property type="entry name" value="DnaJ_CXXCXGXG"/>
    <property type="match status" value="1"/>
</dbReference>
<dbReference type="SMART" id="SM00271">
    <property type="entry name" value="DnaJ"/>
    <property type="match status" value="1"/>
</dbReference>
<dbReference type="GO" id="GO:0006260">
    <property type="term" value="P:DNA replication"/>
    <property type="evidence" value="ECO:0007669"/>
    <property type="project" value="UniProtKB-KW"/>
</dbReference>
<evidence type="ECO:0000313" key="13">
    <source>
        <dbReference type="Proteomes" id="UP000178515"/>
    </source>
</evidence>
<feature type="binding site" evidence="8">
    <location>
        <position position="215"/>
    </location>
    <ligand>
        <name>Zn(2+)</name>
        <dbReference type="ChEBI" id="CHEBI:29105"/>
        <label>1</label>
    </ligand>
</feature>
<dbReference type="FunFam" id="2.10.230.10:FF:000002">
    <property type="entry name" value="Molecular chaperone DnaJ"/>
    <property type="match status" value="1"/>
</dbReference>
<proteinExistence type="inferred from homology"/>
<keyword evidence="8" id="KW-0346">Stress response</keyword>
<keyword evidence="5 8" id="KW-0143">Chaperone</keyword>
<feature type="binding site" evidence="8">
    <location>
        <position position="172"/>
    </location>
    <ligand>
        <name>Zn(2+)</name>
        <dbReference type="ChEBI" id="CHEBI:29105"/>
        <label>2</label>
    </ligand>
</feature>
<dbReference type="InterPro" id="IPR001305">
    <property type="entry name" value="HSP_DnaJ_Cys-rich_dom"/>
</dbReference>
<dbReference type="GO" id="GO:0005524">
    <property type="term" value="F:ATP binding"/>
    <property type="evidence" value="ECO:0007669"/>
    <property type="project" value="InterPro"/>
</dbReference>
<name>A0A1G1Z171_9BACT</name>
<dbReference type="Proteomes" id="UP000178515">
    <property type="component" value="Unassembled WGS sequence"/>
</dbReference>
<comment type="caution">
    <text evidence="8">Lacks conserved residue(s) required for the propagation of feature annotation.</text>
</comment>
<evidence type="ECO:0000259" key="10">
    <source>
        <dbReference type="PROSITE" id="PS50076"/>
    </source>
</evidence>
<dbReference type="Gene3D" id="1.10.287.110">
    <property type="entry name" value="DnaJ domain"/>
    <property type="match status" value="1"/>
</dbReference>
<keyword evidence="1 8" id="KW-0479">Metal-binding</keyword>
<sequence>MKDYYKILGVERGASTEDIKKAYRKLAHKYHPDKSGGDESKFKEVNEAYQILSNAEKRKQYDRFGHVFEGGAQSGFGGAQGFDFSNMGNMGFDVNFGEMGDIGNIFDAFFEGLGVKQKRRTYQRGSDLELVEEITLEEAYKGKQNTVEFKTFERCKTCNSIGYDTKAGFTTCATCAGRGEIKEMRNTFFGSFSQVVACNKCHGTGQIPNKTCETCKGHGRVEGKKTATLEVRPGIENGQIIKIKGMGEVGERGSEAGDLYVRIKIKPHPKFERRGADLYTRIEANIVDILIGKEIEILTLSGRKIKIAIAPGHNLKEPIVVGKEGMPPHGNLVVDLEIKTPRKLNAEARKLLENLRKELKEE</sequence>
<comment type="caution">
    <text evidence="12">The sequence shown here is derived from an EMBL/GenBank/DDBJ whole genome shotgun (WGS) entry which is preliminary data.</text>
</comment>
<reference evidence="12 13" key="1">
    <citation type="journal article" date="2016" name="Nat. Commun.">
        <title>Thousands of microbial genomes shed light on interconnected biogeochemical processes in an aquifer system.</title>
        <authorList>
            <person name="Anantharaman K."/>
            <person name="Brown C.T."/>
            <person name="Hug L.A."/>
            <person name="Sharon I."/>
            <person name="Castelle C.J."/>
            <person name="Probst A.J."/>
            <person name="Thomas B.C."/>
            <person name="Singh A."/>
            <person name="Wilkins M.J."/>
            <person name="Karaoz U."/>
            <person name="Brodie E.L."/>
            <person name="Williams K.H."/>
            <person name="Hubbard S.S."/>
            <person name="Banfield J.F."/>
        </authorList>
    </citation>
    <scope>NUCLEOTIDE SEQUENCE [LARGE SCALE GENOMIC DNA]</scope>
</reference>
<evidence type="ECO:0000256" key="7">
    <source>
        <dbReference type="ARBA" id="ARBA00067609"/>
    </source>
</evidence>
<dbReference type="InterPro" id="IPR018253">
    <property type="entry name" value="DnaJ_domain_CS"/>
</dbReference>
<evidence type="ECO:0000256" key="9">
    <source>
        <dbReference type="PROSITE-ProRule" id="PRU00546"/>
    </source>
</evidence>
<keyword evidence="8" id="KW-0963">Cytoplasm</keyword>
<feature type="zinc finger region" description="CR-type" evidence="9">
    <location>
        <begin position="142"/>
        <end position="224"/>
    </location>
</feature>
<protein>
    <recommendedName>
        <fullName evidence="7 8">Chaperone protein DnaJ</fullName>
    </recommendedName>
</protein>
<dbReference type="PANTHER" id="PTHR43096">
    <property type="entry name" value="DNAJ HOMOLOG 1, MITOCHONDRIAL-RELATED"/>
    <property type="match status" value="1"/>
</dbReference>
<dbReference type="Gene3D" id="2.10.230.10">
    <property type="entry name" value="Heat shock protein DnaJ, cysteine-rich domain"/>
    <property type="match status" value="1"/>
</dbReference>
<dbReference type="InterPro" id="IPR036869">
    <property type="entry name" value="J_dom_sf"/>
</dbReference>
<evidence type="ECO:0000256" key="2">
    <source>
        <dbReference type="ARBA" id="ARBA00022737"/>
    </source>
</evidence>
<dbReference type="PROSITE" id="PS51188">
    <property type="entry name" value="ZF_CR"/>
    <property type="match status" value="1"/>
</dbReference>
<dbReference type="STRING" id="1797689.A3F24_01985"/>
<keyword evidence="8" id="KW-0235">DNA replication</keyword>
<feature type="domain" description="CR-type" evidence="11">
    <location>
        <begin position="142"/>
        <end position="224"/>
    </location>
</feature>
<evidence type="ECO:0000256" key="4">
    <source>
        <dbReference type="ARBA" id="ARBA00022833"/>
    </source>
</evidence>
<dbReference type="Pfam" id="PF01556">
    <property type="entry name" value="DnaJ_C"/>
    <property type="match status" value="1"/>
</dbReference>
<dbReference type="AlphaFoldDB" id="A0A1G1Z171"/>
<evidence type="ECO:0000256" key="6">
    <source>
        <dbReference type="ARBA" id="ARBA00061004"/>
    </source>
</evidence>
<feature type="binding site" evidence="8">
    <location>
        <position position="175"/>
    </location>
    <ligand>
        <name>Zn(2+)</name>
        <dbReference type="ChEBI" id="CHEBI:29105"/>
        <label>2</label>
    </ligand>
</feature>
<dbReference type="PROSITE" id="PS50076">
    <property type="entry name" value="DNAJ_2"/>
    <property type="match status" value="1"/>
</dbReference>
<comment type="subcellular location">
    <subcellularLocation>
        <location evidence="8">Cytoplasm</location>
    </subcellularLocation>
</comment>
<feature type="binding site" evidence="8">
    <location>
        <position position="198"/>
    </location>
    <ligand>
        <name>Zn(2+)</name>
        <dbReference type="ChEBI" id="CHEBI:29105"/>
        <label>2</label>
    </ligand>
</feature>
<dbReference type="InterPro" id="IPR002939">
    <property type="entry name" value="DnaJ_C"/>
</dbReference>
<dbReference type="PRINTS" id="PR00625">
    <property type="entry name" value="JDOMAIN"/>
</dbReference>
<evidence type="ECO:0000256" key="5">
    <source>
        <dbReference type="ARBA" id="ARBA00023186"/>
    </source>
</evidence>
<gene>
    <name evidence="8" type="primary">dnaJ</name>
    <name evidence="12" type="ORF">A3F24_01985</name>
</gene>
<dbReference type="SUPFAM" id="SSF46565">
    <property type="entry name" value="Chaperone J-domain"/>
    <property type="match status" value="1"/>
</dbReference>
<organism evidence="12 13">
    <name type="scientific">Candidatus Colwellbacteria bacterium RIFCSPHIGHO2_12_FULL_44_17</name>
    <dbReference type="NCBI Taxonomy" id="1797689"/>
    <lineage>
        <taxon>Bacteria</taxon>
        <taxon>Candidatus Colwelliibacteriota</taxon>
    </lineage>
</organism>
<dbReference type="CDD" id="cd10747">
    <property type="entry name" value="DnaJ_C"/>
    <property type="match status" value="1"/>
</dbReference>
<dbReference type="SUPFAM" id="SSF57938">
    <property type="entry name" value="DnaJ/Hsp40 cysteine-rich domain"/>
    <property type="match status" value="1"/>
</dbReference>
<dbReference type="CDD" id="cd10719">
    <property type="entry name" value="DnaJ_zf"/>
    <property type="match status" value="1"/>
</dbReference>
<dbReference type="GO" id="GO:0008270">
    <property type="term" value="F:zinc ion binding"/>
    <property type="evidence" value="ECO:0007669"/>
    <property type="project" value="UniProtKB-UniRule"/>
</dbReference>
<dbReference type="CDD" id="cd06257">
    <property type="entry name" value="DnaJ"/>
    <property type="match status" value="1"/>
</dbReference>
<keyword evidence="4 8" id="KW-0862">Zinc</keyword>
<feature type="binding site" evidence="8">
    <location>
        <position position="155"/>
    </location>
    <ligand>
        <name>Zn(2+)</name>
        <dbReference type="ChEBI" id="CHEBI:29105"/>
        <label>1</label>
    </ligand>
</feature>
<feature type="binding site" evidence="8">
    <location>
        <position position="212"/>
    </location>
    <ligand>
        <name>Zn(2+)</name>
        <dbReference type="ChEBI" id="CHEBI:29105"/>
        <label>1</label>
    </ligand>
</feature>
<dbReference type="GO" id="GO:0042026">
    <property type="term" value="P:protein refolding"/>
    <property type="evidence" value="ECO:0007669"/>
    <property type="project" value="TreeGrafter"/>
</dbReference>
<feature type="domain" description="J" evidence="10">
    <location>
        <begin position="3"/>
        <end position="65"/>
    </location>
</feature>
<comment type="domain">
    <text evidence="8">The J domain is necessary and sufficient to stimulate DnaK ATPase activity. Zinc center 1 plays an important role in the autonomous, DnaK-independent chaperone activity of DnaJ. Zinc center 2 is essential for interaction with DnaK and for DnaJ activity.</text>
</comment>
<dbReference type="SUPFAM" id="SSF49493">
    <property type="entry name" value="HSP40/DnaJ peptide-binding domain"/>
    <property type="match status" value="2"/>
</dbReference>
<evidence type="ECO:0000256" key="1">
    <source>
        <dbReference type="ARBA" id="ARBA00022723"/>
    </source>
</evidence>
<dbReference type="Gene3D" id="2.60.260.20">
    <property type="entry name" value="Urease metallochaperone UreE, N-terminal domain"/>
    <property type="match status" value="2"/>
</dbReference>
<accession>A0A1G1Z171</accession>
<dbReference type="Pfam" id="PF00226">
    <property type="entry name" value="DnaJ"/>
    <property type="match status" value="1"/>
</dbReference>
<keyword evidence="2 8" id="KW-0677">Repeat</keyword>
<evidence type="ECO:0000259" key="11">
    <source>
        <dbReference type="PROSITE" id="PS51188"/>
    </source>
</evidence>
<evidence type="ECO:0000256" key="8">
    <source>
        <dbReference type="HAMAP-Rule" id="MF_01152"/>
    </source>
</evidence>
<dbReference type="GO" id="GO:0051082">
    <property type="term" value="F:unfolded protein binding"/>
    <property type="evidence" value="ECO:0007669"/>
    <property type="project" value="UniProtKB-UniRule"/>
</dbReference>
<comment type="cofactor">
    <cofactor evidence="8">
        <name>Zn(2+)</name>
        <dbReference type="ChEBI" id="CHEBI:29105"/>
    </cofactor>
    <text evidence="8">Binds 2 Zn(2+) ions per monomer.</text>
</comment>
<dbReference type="EMBL" id="MHIX01000045">
    <property type="protein sequence ID" value="OGY58393.1"/>
    <property type="molecule type" value="Genomic_DNA"/>
</dbReference>
<evidence type="ECO:0000256" key="3">
    <source>
        <dbReference type="ARBA" id="ARBA00022771"/>
    </source>
</evidence>
<dbReference type="GO" id="GO:0009408">
    <property type="term" value="P:response to heat"/>
    <property type="evidence" value="ECO:0007669"/>
    <property type="project" value="InterPro"/>
</dbReference>
<feature type="binding site" evidence="8">
    <location>
        <position position="201"/>
    </location>
    <ligand>
        <name>Zn(2+)</name>
        <dbReference type="ChEBI" id="CHEBI:29105"/>
        <label>2</label>
    </ligand>
</feature>